<comment type="caution">
    <text evidence="1">The sequence shown here is derived from an EMBL/GenBank/DDBJ whole genome shotgun (WGS) entry which is preliminary data.</text>
</comment>
<keyword evidence="2" id="KW-1185">Reference proteome</keyword>
<protein>
    <submittedName>
        <fullName evidence="1">Uncharacterized protein</fullName>
    </submittedName>
</protein>
<evidence type="ECO:0000313" key="1">
    <source>
        <dbReference type="EMBL" id="MFC7339307.1"/>
    </source>
</evidence>
<proteinExistence type="predicted"/>
<organism evidence="1 2">
    <name type="scientific">Haloferula chungangensis</name>
    <dbReference type="NCBI Taxonomy" id="1048331"/>
    <lineage>
        <taxon>Bacteria</taxon>
        <taxon>Pseudomonadati</taxon>
        <taxon>Verrucomicrobiota</taxon>
        <taxon>Verrucomicrobiia</taxon>
        <taxon>Verrucomicrobiales</taxon>
        <taxon>Verrucomicrobiaceae</taxon>
        <taxon>Haloferula</taxon>
    </lineage>
</organism>
<gene>
    <name evidence="1" type="ORF">ACFQY0_19095</name>
</gene>
<evidence type="ECO:0000313" key="2">
    <source>
        <dbReference type="Proteomes" id="UP001596472"/>
    </source>
</evidence>
<dbReference type="RefSeq" id="WP_379715876.1">
    <property type="nucleotide sequence ID" value="NZ_JBHTBS010000015.1"/>
</dbReference>
<accession>A0ABW2LA54</accession>
<dbReference type="EMBL" id="JBHTBS010000015">
    <property type="protein sequence ID" value="MFC7339307.1"/>
    <property type="molecule type" value="Genomic_DNA"/>
</dbReference>
<sequence>MIPTQADSRARFVIGEREWDDFVVLTVAGDLGFHISLTDFKLIVASDEPEQCPVNLRGAKIKHVGWAKVRNGSLVDL</sequence>
<dbReference type="Proteomes" id="UP001596472">
    <property type="component" value="Unassembled WGS sequence"/>
</dbReference>
<reference evidence="2" key="1">
    <citation type="journal article" date="2019" name="Int. J. Syst. Evol. Microbiol.">
        <title>The Global Catalogue of Microorganisms (GCM) 10K type strain sequencing project: providing services to taxonomists for standard genome sequencing and annotation.</title>
        <authorList>
            <consortium name="The Broad Institute Genomics Platform"/>
            <consortium name="The Broad Institute Genome Sequencing Center for Infectious Disease"/>
            <person name="Wu L."/>
            <person name="Ma J."/>
        </authorList>
    </citation>
    <scope>NUCLEOTIDE SEQUENCE [LARGE SCALE GENOMIC DNA]</scope>
    <source>
        <strain evidence="2">CGMCC 4.1467</strain>
    </source>
</reference>
<name>A0ABW2LA54_9BACT</name>